<dbReference type="GO" id="GO:0030414">
    <property type="term" value="F:peptidase inhibitor activity"/>
    <property type="evidence" value="ECO:0007669"/>
    <property type="project" value="UniProtKB-KW"/>
</dbReference>
<dbReference type="Proteomes" id="UP000001555">
    <property type="component" value="Unassembled WGS sequence"/>
</dbReference>
<dbReference type="PANTHER" id="PTHR23259:SF70">
    <property type="entry name" value="ACCESSORY GLAND PROTEIN ACP62F-RELATED"/>
    <property type="match status" value="1"/>
</dbReference>
<dbReference type="SUPFAM" id="SSF57567">
    <property type="entry name" value="Serine protease inhibitors"/>
    <property type="match status" value="1"/>
</dbReference>
<feature type="non-terminal residue" evidence="4">
    <location>
        <position position="1"/>
    </location>
</feature>
<organism>
    <name type="scientific">Ixodes scapularis</name>
    <name type="common">Black-legged tick</name>
    <name type="synonym">Deer tick</name>
    <dbReference type="NCBI Taxonomy" id="6945"/>
    <lineage>
        <taxon>Eukaryota</taxon>
        <taxon>Metazoa</taxon>
        <taxon>Ecdysozoa</taxon>
        <taxon>Arthropoda</taxon>
        <taxon>Chelicerata</taxon>
        <taxon>Arachnida</taxon>
        <taxon>Acari</taxon>
        <taxon>Parasitiformes</taxon>
        <taxon>Ixodida</taxon>
        <taxon>Ixodoidea</taxon>
        <taxon>Ixodidae</taxon>
        <taxon>Ixodinae</taxon>
        <taxon>Ixodes</taxon>
    </lineage>
</organism>
<dbReference type="InterPro" id="IPR002919">
    <property type="entry name" value="TIL_dom"/>
</dbReference>
<evidence type="ECO:0000313" key="6">
    <source>
        <dbReference type="Proteomes" id="UP000001555"/>
    </source>
</evidence>
<evidence type="ECO:0000256" key="1">
    <source>
        <dbReference type="ARBA" id="ARBA00022690"/>
    </source>
</evidence>
<dbReference type="PaxDb" id="6945-B7QLA0"/>
<dbReference type="InterPro" id="IPR051368">
    <property type="entry name" value="SerProtInhib-TIL_Domain"/>
</dbReference>
<evidence type="ECO:0000313" key="4">
    <source>
        <dbReference type="EMBL" id="EEC19622.1"/>
    </source>
</evidence>
<dbReference type="STRING" id="6945.B7QLA0"/>
<evidence type="ECO:0000256" key="2">
    <source>
        <dbReference type="ARBA" id="ARBA00023157"/>
    </source>
</evidence>
<evidence type="ECO:0000313" key="5">
    <source>
        <dbReference type="EnsemblMetazoa" id="ISCW024886-PA"/>
    </source>
</evidence>
<dbReference type="Pfam" id="PF01826">
    <property type="entry name" value="TIL"/>
    <property type="match status" value="1"/>
</dbReference>
<feature type="domain" description="TIL" evidence="3">
    <location>
        <begin position="22"/>
        <end position="76"/>
    </location>
</feature>
<keyword evidence="6" id="KW-1185">Reference proteome</keyword>
<proteinExistence type="predicted"/>
<dbReference type="VEuPathDB" id="VectorBase:ISCW024886"/>
<keyword evidence="2" id="KW-1015">Disulfide bond</keyword>
<sequence>FSLPLTDVLFLAVSEGRPGPRCGPGEEYQTCGTACPRVCGVPQSGACTYQCVIGCACKRGFILERPKGKCIPEKNCPRIG</sequence>
<dbReference type="InterPro" id="IPR036084">
    <property type="entry name" value="Ser_inhib-like_sf"/>
</dbReference>
<reference evidence="4 6" key="1">
    <citation type="submission" date="2008-03" db="EMBL/GenBank/DDBJ databases">
        <title>Annotation of Ixodes scapularis.</title>
        <authorList>
            <consortium name="Ixodes scapularis Genome Project Consortium"/>
            <person name="Caler E."/>
            <person name="Hannick L.I."/>
            <person name="Bidwell S."/>
            <person name="Joardar V."/>
            <person name="Thiagarajan M."/>
            <person name="Amedeo P."/>
            <person name="Galinsky K.J."/>
            <person name="Schobel S."/>
            <person name="Inman J."/>
            <person name="Hostetler J."/>
            <person name="Miller J."/>
            <person name="Hammond M."/>
            <person name="Megy K."/>
            <person name="Lawson D."/>
            <person name="Kodira C."/>
            <person name="Sutton G."/>
            <person name="Meyer J."/>
            <person name="Hill C.A."/>
            <person name="Birren B."/>
            <person name="Nene V."/>
            <person name="Collins F."/>
            <person name="Alarcon-Chaidez F."/>
            <person name="Wikel S."/>
            <person name="Strausberg R."/>
        </authorList>
    </citation>
    <scope>NUCLEOTIDE SEQUENCE [LARGE SCALE GENOMIC DNA]</scope>
    <source>
        <strain evidence="6">Wikel</strain>
        <strain evidence="4">Wikel colony</strain>
    </source>
</reference>
<evidence type="ECO:0000259" key="3">
    <source>
        <dbReference type="Pfam" id="PF01826"/>
    </source>
</evidence>
<dbReference type="PANTHER" id="PTHR23259">
    <property type="entry name" value="RIDDLE"/>
    <property type="match status" value="1"/>
</dbReference>
<dbReference type="AlphaFoldDB" id="B7QLA0"/>
<reference evidence="5" key="2">
    <citation type="submission" date="2020-05" db="UniProtKB">
        <authorList>
            <consortium name="EnsemblMetazoa"/>
        </authorList>
    </citation>
    <scope>IDENTIFICATION</scope>
    <source>
        <strain evidence="5">wikel</strain>
    </source>
</reference>
<name>B7QLA0_IXOSC</name>
<accession>B7QLA0</accession>
<gene>
    <name evidence="4" type="ORF">IscW_ISCW024886</name>
</gene>
<dbReference type="VEuPathDB" id="VectorBase:ISCI024886"/>
<dbReference type="HOGENOM" id="CLU_156801_2_1_1"/>
<dbReference type="EMBL" id="ABJB010382388">
    <property type="status" value="NOT_ANNOTATED_CDS"/>
    <property type="molecule type" value="Genomic_DNA"/>
</dbReference>
<keyword evidence="1" id="KW-0646">Protease inhibitor</keyword>
<dbReference type="EMBL" id="DS964497">
    <property type="protein sequence ID" value="EEC19622.1"/>
    <property type="molecule type" value="Genomic_DNA"/>
</dbReference>
<protein>
    <submittedName>
        <fullName evidence="4 5">Riddle, putative</fullName>
    </submittedName>
</protein>
<dbReference type="Gene3D" id="2.10.25.10">
    <property type="entry name" value="Laminin"/>
    <property type="match status" value="1"/>
</dbReference>
<dbReference type="CDD" id="cd19941">
    <property type="entry name" value="TIL"/>
    <property type="match status" value="1"/>
</dbReference>
<dbReference type="EnsemblMetazoa" id="ISCW024886-RA">
    <property type="protein sequence ID" value="ISCW024886-PA"/>
    <property type="gene ID" value="ISCW024886"/>
</dbReference>